<dbReference type="PRINTS" id="PR00300">
    <property type="entry name" value="CLPPROTEASEA"/>
</dbReference>
<dbReference type="InterPro" id="IPR004176">
    <property type="entry name" value="Clp_R_N"/>
</dbReference>
<dbReference type="Pfam" id="PF17871">
    <property type="entry name" value="AAA_lid_9"/>
    <property type="match status" value="1"/>
</dbReference>
<keyword evidence="9" id="KW-0645">Protease</keyword>
<keyword evidence="4 6" id="KW-0143">Chaperone</keyword>
<dbReference type="InterPro" id="IPR050130">
    <property type="entry name" value="ClpA_ClpB"/>
</dbReference>
<dbReference type="Pfam" id="PF10431">
    <property type="entry name" value="ClpB_D2-small"/>
    <property type="match status" value="1"/>
</dbReference>
<dbReference type="InterPro" id="IPR001270">
    <property type="entry name" value="ClpA/B"/>
</dbReference>
<dbReference type="GO" id="GO:0006508">
    <property type="term" value="P:proteolysis"/>
    <property type="evidence" value="ECO:0007669"/>
    <property type="project" value="UniProtKB-KW"/>
</dbReference>
<dbReference type="InterPro" id="IPR001943">
    <property type="entry name" value="UVR_dom"/>
</dbReference>
<proteinExistence type="inferred from homology"/>
<dbReference type="InterPro" id="IPR028299">
    <property type="entry name" value="ClpA/B_CS2"/>
</dbReference>
<dbReference type="InterPro" id="IPR003959">
    <property type="entry name" value="ATPase_AAA_core"/>
</dbReference>
<dbReference type="InterPro" id="IPR003593">
    <property type="entry name" value="AAA+_ATPase"/>
</dbReference>
<dbReference type="GO" id="GO:0005524">
    <property type="term" value="F:ATP binding"/>
    <property type="evidence" value="ECO:0007669"/>
    <property type="project" value="UniProtKB-KW"/>
</dbReference>
<dbReference type="GO" id="GO:0034605">
    <property type="term" value="P:cellular response to heat"/>
    <property type="evidence" value="ECO:0007669"/>
    <property type="project" value="TreeGrafter"/>
</dbReference>
<sequence>MEANRLNKLTQQARRESYSLNHDYIGSEHLLLALMKTGSVATKALEVAGANYDLLRQVVINNIGQGQAVRPATEYSKKVRQIFELARLNASRHGQVSAGEENVLFAILADEDSLTNIMFLLSGVEKETVKRNLKELLTGQVESSTNERELSENITKYSRDLNKEAEDGKIDPVIGRDEEIERVIQILMRRTKNNPILIGEPGVGKTAISEGLAQRIVEGEVPRIIEDKTILSLDLASMLAGTKYRGDFEDRLKKLFDELSKHDDVVLFIDEFHMVLGAGAAEGSMDAANILKPILAKGDIQIIGATTIEEYRKYIEKDSALTRRMQPIQVEEPSLADTRKIIYGVKDKYETHHGVEITDEAINAAVELTDRYINDRFLPDKAIDVIDEAMSKIRIKSYQEEEQDINPEDKIRELTIQKEEAVRDQDFEKAAELRDKINQTQFEIEAEIEKKNKDKANLFIDYDDIASIVASWSKVPVTKLTEDEKEKYANIDHELEGTVIGQDEAIKSVAHAIKRARVGLKDPAKPIGSFIFVGPTGVGKTYLAKSLAENIFGSEEHLIRMDMSEYMEKFAVSRLVGSPPGYVGYEEGGQLTEEVRNHPYSVILFDEIEKAHPDIFNLLLQILDDGRLTDGQGRTVDFKNTIIIMTSNVGVSSLNEKQTIGFETGDIEEKSKDRTREIIEREVKNAFAPEFLNRLDEVIMFNPLSEENIEEITKLMLDKTRQRLNNIDIDIEYDQDVIKLLAKGGFNEEYGARPLERHITKMIEDRLAEDILDNKLDRDAVIKLTVKDEKLEFENVAEDKKESLATESIE</sequence>
<dbReference type="Gene3D" id="1.10.1780.10">
    <property type="entry name" value="Clp, N-terminal domain"/>
    <property type="match status" value="1"/>
</dbReference>
<keyword evidence="2 6" id="KW-0547">Nucleotide-binding</keyword>
<dbReference type="PROSITE" id="PS00871">
    <property type="entry name" value="CLPAB_2"/>
    <property type="match status" value="1"/>
</dbReference>
<reference evidence="9 10" key="1">
    <citation type="submission" date="2018-08" db="EMBL/GenBank/DDBJ databases">
        <title>A genome reference for cultivated species of the human gut microbiota.</title>
        <authorList>
            <person name="Zou Y."/>
            <person name="Xue W."/>
            <person name="Luo G."/>
        </authorList>
    </citation>
    <scope>NUCLEOTIDE SEQUENCE [LARGE SCALE GENOMIC DNA]</scope>
    <source>
        <strain evidence="9 10">OF01-3</strain>
    </source>
</reference>
<dbReference type="SMART" id="SM01086">
    <property type="entry name" value="ClpB_D2-small"/>
    <property type="match status" value="1"/>
</dbReference>
<evidence type="ECO:0000256" key="3">
    <source>
        <dbReference type="ARBA" id="ARBA00022840"/>
    </source>
</evidence>
<dbReference type="FunFam" id="3.40.50.300:FF:000025">
    <property type="entry name" value="ATP-dependent Clp protease subunit"/>
    <property type="match status" value="1"/>
</dbReference>
<dbReference type="PROSITE" id="PS50151">
    <property type="entry name" value="UVR"/>
    <property type="match status" value="1"/>
</dbReference>
<dbReference type="AlphaFoldDB" id="A0A3E2THC1"/>
<comment type="similarity">
    <text evidence="6">Belongs to the ClpA/ClpB family.</text>
</comment>
<dbReference type="Gene3D" id="1.10.8.60">
    <property type="match status" value="2"/>
</dbReference>
<accession>A0A3E2THC1</accession>
<evidence type="ECO:0000256" key="2">
    <source>
        <dbReference type="ARBA" id="ARBA00022741"/>
    </source>
</evidence>
<dbReference type="GO" id="GO:0005737">
    <property type="term" value="C:cytoplasm"/>
    <property type="evidence" value="ECO:0007669"/>
    <property type="project" value="TreeGrafter"/>
</dbReference>
<evidence type="ECO:0000313" key="10">
    <source>
        <dbReference type="Proteomes" id="UP000261011"/>
    </source>
</evidence>
<dbReference type="RefSeq" id="WP_117522155.1">
    <property type="nucleotide sequence ID" value="NZ_QVEU01000008.1"/>
</dbReference>
<dbReference type="SUPFAM" id="SSF52540">
    <property type="entry name" value="P-loop containing nucleoside triphosphate hydrolases"/>
    <property type="match status" value="2"/>
</dbReference>
<dbReference type="SUPFAM" id="SSF81923">
    <property type="entry name" value="Double Clp-N motif"/>
    <property type="match status" value="1"/>
</dbReference>
<dbReference type="Pfam" id="PF02861">
    <property type="entry name" value="Clp_N"/>
    <property type="match status" value="1"/>
</dbReference>
<dbReference type="PANTHER" id="PTHR11638:SF175">
    <property type="entry name" value="ATP-DEPENDENT CLP PROTEASE, ATP-BINDING SUBUNIT CLPC"/>
    <property type="match status" value="1"/>
</dbReference>
<dbReference type="InterPro" id="IPR018368">
    <property type="entry name" value="ClpA/B_CS1"/>
</dbReference>
<evidence type="ECO:0000259" key="8">
    <source>
        <dbReference type="PROSITE" id="PS51903"/>
    </source>
</evidence>
<keyword evidence="10" id="KW-1185">Reference proteome</keyword>
<evidence type="ECO:0000256" key="5">
    <source>
        <dbReference type="PROSITE-ProRule" id="PRU01251"/>
    </source>
</evidence>
<evidence type="ECO:0000313" key="9">
    <source>
        <dbReference type="EMBL" id="RGB74901.1"/>
    </source>
</evidence>
<dbReference type="Pfam" id="PF00004">
    <property type="entry name" value="AAA"/>
    <property type="match status" value="1"/>
</dbReference>
<dbReference type="InterPro" id="IPR027417">
    <property type="entry name" value="P-loop_NTPase"/>
</dbReference>
<keyword evidence="3 6" id="KW-0067">ATP-binding</keyword>
<dbReference type="InterPro" id="IPR036628">
    <property type="entry name" value="Clp_N_dom_sf"/>
</dbReference>
<dbReference type="Gene3D" id="3.40.50.300">
    <property type="entry name" value="P-loop containing nucleotide triphosphate hydrolases"/>
    <property type="match status" value="2"/>
</dbReference>
<evidence type="ECO:0000256" key="4">
    <source>
        <dbReference type="ARBA" id="ARBA00023186"/>
    </source>
</evidence>
<organism evidence="9 10">
    <name type="scientific">Anaerococcus nagyae</name>
    <dbReference type="NCBI Taxonomy" id="1755241"/>
    <lineage>
        <taxon>Bacteria</taxon>
        <taxon>Bacillati</taxon>
        <taxon>Bacillota</taxon>
        <taxon>Tissierellia</taxon>
        <taxon>Tissierellales</taxon>
        <taxon>Peptoniphilaceae</taxon>
        <taxon>Anaerococcus</taxon>
    </lineage>
</organism>
<feature type="domain" description="UVR" evidence="7">
    <location>
        <begin position="408"/>
        <end position="443"/>
    </location>
</feature>
<comment type="caution">
    <text evidence="9">The sequence shown here is derived from an EMBL/GenBank/DDBJ whole genome shotgun (WGS) entry which is preliminary data.</text>
</comment>
<evidence type="ECO:0000259" key="7">
    <source>
        <dbReference type="PROSITE" id="PS50151"/>
    </source>
</evidence>
<protein>
    <submittedName>
        <fullName evidence="9">ATP-dependent Clp protease ATP-binding subunit</fullName>
    </submittedName>
</protein>
<dbReference type="PROSITE" id="PS00870">
    <property type="entry name" value="CLPAB_1"/>
    <property type="match status" value="1"/>
</dbReference>
<dbReference type="CDD" id="cd19499">
    <property type="entry name" value="RecA-like_ClpB_Hsp104-like"/>
    <property type="match status" value="1"/>
</dbReference>
<dbReference type="GO" id="GO:0016887">
    <property type="term" value="F:ATP hydrolysis activity"/>
    <property type="evidence" value="ECO:0007669"/>
    <property type="project" value="InterPro"/>
</dbReference>
<feature type="domain" description="Clp R" evidence="8">
    <location>
        <begin position="1"/>
        <end position="139"/>
    </location>
</feature>
<dbReference type="Proteomes" id="UP000261011">
    <property type="component" value="Unassembled WGS sequence"/>
</dbReference>
<evidence type="ECO:0000256" key="1">
    <source>
        <dbReference type="ARBA" id="ARBA00022737"/>
    </source>
</evidence>
<name>A0A3E2THC1_9FIRM</name>
<dbReference type="PANTHER" id="PTHR11638">
    <property type="entry name" value="ATP-DEPENDENT CLP PROTEASE"/>
    <property type="match status" value="1"/>
</dbReference>
<keyword evidence="1 5" id="KW-0677">Repeat</keyword>
<dbReference type="SMART" id="SM00382">
    <property type="entry name" value="AAA"/>
    <property type="match status" value="2"/>
</dbReference>
<dbReference type="InterPro" id="IPR019489">
    <property type="entry name" value="Clp_ATPase_C"/>
</dbReference>
<dbReference type="FunFam" id="3.40.50.300:FF:000010">
    <property type="entry name" value="Chaperone clpB 1, putative"/>
    <property type="match status" value="1"/>
</dbReference>
<keyword evidence="9" id="KW-0378">Hydrolase</keyword>
<dbReference type="CDD" id="cd00009">
    <property type="entry name" value="AAA"/>
    <property type="match status" value="1"/>
</dbReference>
<dbReference type="OrthoDB" id="9803641at2"/>
<dbReference type="PROSITE" id="PS51903">
    <property type="entry name" value="CLP_R"/>
    <property type="match status" value="1"/>
</dbReference>
<dbReference type="GO" id="GO:0008233">
    <property type="term" value="F:peptidase activity"/>
    <property type="evidence" value="ECO:0007669"/>
    <property type="project" value="UniProtKB-KW"/>
</dbReference>
<dbReference type="Pfam" id="PF07724">
    <property type="entry name" value="AAA_2"/>
    <property type="match status" value="1"/>
</dbReference>
<gene>
    <name evidence="9" type="ORF">DXA39_07795</name>
</gene>
<dbReference type="EMBL" id="QVEU01000008">
    <property type="protein sequence ID" value="RGB74901.1"/>
    <property type="molecule type" value="Genomic_DNA"/>
</dbReference>
<dbReference type="Gene3D" id="4.10.860.10">
    <property type="entry name" value="UVR domain"/>
    <property type="match status" value="1"/>
</dbReference>
<evidence type="ECO:0000256" key="6">
    <source>
        <dbReference type="RuleBase" id="RU004432"/>
    </source>
</evidence>
<dbReference type="InterPro" id="IPR041546">
    <property type="entry name" value="ClpA/ClpB_AAA_lid"/>
</dbReference>